<dbReference type="OrthoDB" id="1938625at2759"/>
<gene>
    <name evidence="1" type="ORF">H5410_026032</name>
</gene>
<sequence length="116" mass="13585">MYLFKHDQYFDQNTKWLKGLKLNNRAGENLEICQLLYADDTVIFCETKAEQSSYIRVICHWFVCELTRAKAVYFLSRKLHRCVLANILGCRIDQIPTVYLGMTLGNKHKDLKYGMG</sequence>
<organism evidence="1 2">
    <name type="scientific">Solanum commersonii</name>
    <name type="common">Commerson's wild potato</name>
    <name type="synonym">Commerson's nightshade</name>
    <dbReference type="NCBI Taxonomy" id="4109"/>
    <lineage>
        <taxon>Eukaryota</taxon>
        <taxon>Viridiplantae</taxon>
        <taxon>Streptophyta</taxon>
        <taxon>Embryophyta</taxon>
        <taxon>Tracheophyta</taxon>
        <taxon>Spermatophyta</taxon>
        <taxon>Magnoliopsida</taxon>
        <taxon>eudicotyledons</taxon>
        <taxon>Gunneridae</taxon>
        <taxon>Pentapetalae</taxon>
        <taxon>asterids</taxon>
        <taxon>lamiids</taxon>
        <taxon>Solanales</taxon>
        <taxon>Solanaceae</taxon>
        <taxon>Solanoideae</taxon>
        <taxon>Solaneae</taxon>
        <taxon>Solanum</taxon>
    </lineage>
</organism>
<accession>A0A9J5YZN4</accession>
<dbReference type="EMBL" id="JACXVP010000005">
    <property type="protein sequence ID" value="KAG5604540.1"/>
    <property type="molecule type" value="Genomic_DNA"/>
</dbReference>
<evidence type="ECO:0000313" key="1">
    <source>
        <dbReference type="EMBL" id="KAG5604540.1"/>
    </source>
</evidence>
<reference evidence="1 2" key="1">
    <citation type="submission" date="2020-09" db="EMBL/GenBank/DDBJ databases">
        <title>De no assembly of potato wild relative species, Solanum commersonii.</title>
        <authorList>
            <person name="Cho K."/>
        </authorList>
    </citation>
    <scope>NUCLEOTIDE SEQUENCE [LARGE SCALE GENOMIC DNA]</scope>
    <source>
        <strain evidence="1">LZ3.2</strain>
        <tissue evidence="1">Leaf</tissue>
    </source>
</reference>
<comment type="caution">
    <text evidence="1">The sequence shown here is derived from an EMBL/GenBank/DDBJ whole genome shotgun (WGS) entry which is preliminary data.</text>
</comment>
<proteinExistence type="predicted"/>
<protein>
    <submittedName>
        <fullName evidence="1">Uncharacterized protein</fullName>
    </submittedName>
</protein>
<dbReference type="AlphaFoldDB" id="A0A9J5YZN4"/>
<keyword evidence="2" id="KW-1185">Reference proteome</keyword>
<dbReference type="Proteomes" id="UP000824120">
    <property type="component" value="Chromosome 5"/>
</dbReference>
<name>A0A9J5YZN4_SOLCO</name>
<evidence type="ECO:0000313" key="2">
    <source>
        <dbReference type="Proteomes" id="UP000824120"/>
    </source>
</evidence>